<comment type="function">
    <text evidence="5">This is one of the proteins that binds to the 5S RNA in the ribosome where it forms part of the central protuberance.</text>
</comment>
<feature type="compositionally biased region" description="Acidic residues" evidence="6">
    <location>
        <begin position="189"/>
        <end position="203"/>
    </location>
</feature>
<evidence type="ECO:0000256" key="5">
    <source>
        <dbReference type="HAMAP-Rule" id="MF_01334"/>
    </source>
</evidence>
<dbReference type="NCBIfam" id="NF004136">
    <property type="entry name" value="PRK05618.3-2"/>
    <property type="match status" value="1"/>
</dbReference>
<dbReference type="PANTHER" id="PTHR33284:SF1">
    <property type="entry name" value="RIBOSOMAL PROTEIN L25_GLN-TRNA SYNTHETASE, ANTI-CODON-BINDING DOMAIN-CONTAINING PROTEIN"/>
    <property type="match status" value="1"/>
</dbReference>
<dbReference type="CDD" id="cd00495">
    <property type="entry name" value="Ribosomal_L25_TL5_CTC"/>
    <property type="match status" value="1"/>
</dbReference>
<dbReference type="GO" id="GO:0008097">
    <property type="term" value="F:5S rRNA binding"/>
    <property type="evidence" value="ECO:0007669"/>
    <property type="project" value="InterPro"/>
</dbReference>
<feature type="domain" description="Large ribosomal subunit protein bL25 L25" evidence="7">
    <location>
        <begin position="6"/>
        <end position="91"/>
    </location>
</feature>
<dbReference type="HAMAP" id="MF_01334">
    <property type="entry name" value="Ribosomal_bL25_CTC"/>
    <property type="match status" value="1"/>
</dbReference>
<dbReference type="PANTHER" id="PTHR33284">
    <property type="entry name" value="RIBOSOMAL PROTEIN L25/GLN-TRNA SYNTHETASE, ANTI-CODON-BINDING DOMAIN-CONTAINING PROTEIN"/>
    <property type="match status" value="1"/>
</dbReference>
<dbReference type="GO" id="GO:0006412">
    <property type="term" value="P:translation"/>
    <property type="evidence" value="ECO:0007669"/>
    <property type="project" value="UniProtKB-UniRule"/>
</dbReference>
<comment type="subunit">
    <text evidence="5">Part of the 50S ribosomal subunit; part of the 5S rRNA/L5/L18/L25 subcomplex. Contacts the 5S rRNA. Binds to the 5S rRNA independently of L5 and L18.</text>
</comment>
<dbReference type="InterPro" id="IPR020930">
    <property type="entry name" value="Ribosomal_uL5_bac-type"/>
</dbReference>
<dbReference type="AlphaFoldDB" id="A0A831WN69"/>
<reference evidence="9" key="1">
    <citation type="journal article" date="2020" name="mSystems">
        <title>Genome- and Community-Level Interaction Insights into Carbon Utilization and Element Cycling Functions of Hydrothermarchaeota in Hydrothermal Sediment.</title>
        <authorList>
            <person name="Zhou Z."/>
            <person name="Liu Y."/>
            <person name="Xu W."/>
            <person name="Pan J."/>
            <person name="Luo Z.H."/>
            <person name="Li M."/>
        </authorList>
    </citation>
    <scope>NUCLEOTIDE SEQUENCE [LARGE SCALE GENOMIC DNA]</scope>
    <source>
        <strain evidence="9">SpSt-1181</strain>
    </source>
</reference>
<keyword evidence="2 5" id="KW-0694">RNA-binding</keyword>
<dbReference type="InterPro" id="IPR001021">
    <property type="entry name" value="Ribosomal_bL25_long"/>
</dbReference>
<dbReference type="GO" id="GO:0022625">
    <property type="term" value="C:cytosolic large ribosomal subunit"/>
    <property type="evidence" value="ECO:0007669"/>
    <property type="project" value="TreeGrafter"/>
</dbReference>
<comment type="similarity">
    <text evidence="5">Belongs to the bacterial ribosomal protein bL25 family. CTC subfamily.</text>
</comment>
<dbReference type="SUPFAM" id="SSF50715">
    <property type="entry name" value="Ribosomal protein L25-like"/>
    <property type="match status" value="1"/>
</dbReference>
<dbReference type="Pfam" id="PF14693">
    <property type="entry name" value="Ribosomal_TL5_C"/>
    <property type="match status" value="1"/>
</dbReference>
<gene>
    <name evidence="5" type="primary">rplY</name>
    <name evidence="5" type="synonym">ctc</name>
    <name evidence="9" type="ORF">ENN50_01330</name>
</gene>
<dbReference type="EMBL" id="DSBW01000029">
    <property type="protein sequence ID" value="HED30338.1"/>
    <property type="molecule type" value="Genomic_DNA"/>
</dbReference>
<dbReference type="NCBIfam" id="TIGR00731">
    <property type="entry name" value="bL25_bact_ctc"/>
    <property type="match status" value="1"/>
</dbReference>
<keyword evidence="3 5" id="KW-0689">Ribosomal protein</keyword>
<dbReference type="InterPro" id="IPR020056">
    <property type="entry name" value="Rbsml_bL25/Gln-tRNA_synth_N"/>
</dbReference>
<evidence type="ECO:0000256" key="4">
    <source>
        <dbReference type="ARBA" id="ARBA00023274"/>
    </source>
</evidence>
<dbReference type="InterPro" id="IPR020057">
    <property type="entry name" value="Ribosomal_bL25_b-dom"/>
</dbReference>
<protein>
    <recommendedName>
        <fullName evidence="5">Large ribosomal subunit protein bL25</fullName>
    </recommendedName>
    <alternativeName>
        <fullName evidence="5">General stress protein CTC</fullName>
    </alternativeName>
</protein>
<evidence type="ECO:0000256" key="6">
    <source>
        <dbReference type="SAM" id="MobiDB-lite"/>
    </source>
</evidence>
<accession>A0A831WN69</accession>
<dbReference type="InterPro" id="IPR037121">
    <property type="entry name" value="Ribosomal_bL25_C"/>
</dbReference>
<organism evidence="9">
    <name type="scientific">Prosthecochloris aestuarii</name>
    <dbReference type="NCBI Taxonomy" id="1102"/>
    <lineage>
        <taxon>Bacteria</taxon>
        <taxon>Pseudomonadati</taxon>
        <taxon>Chlorobiota</taxon>
        <taxon>Chlorobiia</taxon>
        <taxon>Chlorobiales</taxon>
        <taxon>Chlorobiaceae</taxon>
        <taxon>Prosthecochloris</taxon>
    </lineage>
</organism>
<dbReference type="InterPro" id="IPR011035">
    <property type="entry name" value="Ribosomal_bL25/Gln-tRNA_synth"/>
</dbReference>
<name>A0A831WN69_PROAE</name>
<dbReference type="Gene3D" id="2.170.120.20">
    <property type="entry name" value="Ribosomal protein L25, beta domain"/>
    <property type="match status" value="1"/>
</dbReference>
<comment type="caution">
    <text evidence="9">The sequence shown here is derived from an EMBL/GenBank/DDBJ whole genome shotgun (WGS) entry which is preliminary data.</text>
</comment>
<sequence length="203" mass="21997">METIVLAVEPRACSKNEAKALRKEGKVPAVVYHKGEENLHISVDEIALDKLVHSSESHIISLEFPDGKNRRSLIKDVQFDPVSDRVIHADFQFFSAGEVLEMEVPVAFTGKGPGIIAGGKLQALVHTLTVKGMPSGIPENITIDVSGMELGETMHIKEIPQEVSAGKFEFTGEPETPVVSIAAPRKESEEETTGEGSEEPQEA</sequence>
<evidence type="ECO:0000259" key="8">
    <source>
        <dbReference type="Pfam" id="PF14693"/>
    </source>
</evidence>
<proteinExistence type="inferred from homology"/>
<dbReference type="InterPro" id="IPR029751">
    <property type="entry name" value="Ribosomal_L25_dom"/>
</dbReference>
<keyword evidence="1 5" id="KW-0699">rRNA-binding</keyword>
<evidence type="ECO:0000256" key="2">
    <source>
        <dbReference type="ARBA" id="ARBA00022884"/>
    </source>
</evidence>
<dbReference type="Pfam" id="PF01386">
    <property type="entry name" value="Ribosomal_L25p"/>
    <property type="match status" value="1"/>
</dbReference>
<evidence type="ECO:0000259" key="7">
    <source>
        <dbReference type="Pfam" id="PF01386"/>
    </source>
</evidence>
<dbReference type="Gene3D" id="2.40.240.10">
    <property type="entry name" value="Ribosomal Protein L25, Chain P"/>
    <property type="match status" value="1"/>
</dbReference>
<feature type="region of interest" description="Disordered" evidence="6">
    <location>
        <begin position="168"/>
        <end position="203"/>
    </location>
</feature>
<evidence type="ECO:0000256" key="1">
    <source>
        <dbReference type="ARBA" id="ARBA00022730"/>
    </source>
</evidence>
<evidence type="ECO:0000256" key="3">
    <source>
        <dbReference type="ARBA" id="ARBA00022980"/>
    </source>
</evidence>
<keyword evidence="4 5" id="KW-0687">Ribonucleoprotein</keyword>
<dbReference type="Proteomes" id="UP000886335">
    <property type="component" value="Unassembled WGS sequence"/>
</dbReference>
<evidence type="ECO:0000313" key="9">
    <source>
        <dbReference type="EMBL" id="HED30338.1"/>
    </source>
</evidence>
<feature type="domain" description="Large ribosomal subunit protein bL25 beta" evidence="8">
    <location>
        <begin position="100"/>
        <end position="185"/>
    </location>
</feature>
<dbReference type="GO" id="GO:0003735">
    <property type="term" value="F:structural constituent of ribosome"/>
    <property type="evidence" value="ECO:0007669"/>
    <property type="project" value="InterPro"/>
</dbReference>